<dbReference type="RefSeq" id="WP_311789668.1">
    <property type="nucleotide sequence ID" value="NZ_JALDYY010000042.1"/>
</dbReference>
<dbReference type="PROSITE" id="PS50914">
    <property type="entry name" value="BON"/>
    <property type="match status" value="1"/>
</dbReference>
<dbReference type="InterPro" id="IPR007055">
    <property type="entry name" value="BON_dom"/>
</dbReference>
<proteinExistence type="predicted"/>
<name>A0AAE3U4N7_9HYPH</name>
<dbReference type="AlphaFoldDB" id="A0AAE3U4N7"/>
<feature type="domain" description="BON" evidence="1">
    <location>
        <begin position="18"/>
        <end position="86"/>
    </location>
</feature>
<reference evidence="2" key="1">
    <citation type="submission" date="2022-03" db="EMBL/GenBank/DDBJ databases">
        <title>Fererhizobium litorale gen. nov., sp. nov., isolated from sandy sediments of the Sea of Japan seashore.</title>
        <authorList>
            <person name="Romanenko L."/>
            <person name="Kurilenko V."/>
            <person name="Otstavnykh N."/>
            <person name="Svetashev V."/>
            <person name="Tekutyeva L."/>
            <person name="Isaeva M."/>
            <person name="Mikhailov V."/>
        </authorList>
    </citation>
    <scope>NUCLEOTIDE SEQUENCE</scope>
    <source>
        <strain evidence="2">KMM 9576</strain>
    </source>
</reference>
<comment type="caution">
    <text evidence="2">The sequence shown here is derived from an EMBL/GenBank/DDBJ whole genome shotgun (WGS) entry which is preliminary data.</text>
</comment>
<organism evidence="2 3">
    <name type="scientific">Ferirhizobium litorale</name>
    <dbReference type="NCBI Taxonomy" id="2927786"/>
    <lineage>
        <taxon>Bacteria</taxon>
        <taxon>Pseudomonadati</taxon>
        <taxon>Pseudomonadota</taxon>
        <taxon>Alphaproteobacteria</taxon>
        <taxon>Hyphomicrobiales</taxon>
        <taxon>Rhizobiaceae</taxon>
        <taxon>Ferirhizobium</taxon>
    </lineage>
</organism>
<dbReference type="Proteomes" id="UP001161580">
    <property type="component" value="Unassembled WGS sequence"/>
</dbReference>
<evidence type="ECO:0000259" key="1">
    <source>
        <dbReference type="PROSITE" id="PS50914"/>
    </source>
</evidence>
<evidence type="ECO:0000313" key="2">
    <source>
        <dbReference type="EMBL" id="MDI7925092.1"/>
    </source>
</evidence>
<gene>
    <name evidence="2" type="ORF">MRS75_23865</name>
</gene>
<protein>
    <submittedName>
        <fullName evidence="2">BON domain-containing protein</fullName>
    </submittedName>
</protein>
<dbReference type="Pfam" id="PF04972">
    <property type="entry name" value="BON"/>
    <property type="match status" value="1"/>
</dbReference>
<accession>A0AAE3U4N7</accession>
<keyword evidence="3" id="KW-1185">Reference proteome</keyword>
<sequence length="92" mass="9755">MVQIIPPPGILDTQQTHEQVSLIQAIQSALAYGCGLNSSRIEVTALGKFIVLDGVVETFQDAEKAMAIAVSIAGSEYVKDRLLVGRGAPTED</sequence>
<dbReference type="EMBL" id="JALDYZ010000023">
    <property type="protein sequence ID" value="MDI7925092.1"/>
    <property type="molecule type" value="Genomic_DNA"/>
</dbReference>
<evidence type="ECO:0000313" key="3">
    <source>
        <dbReference type="Proteomes" id="UP001161580"/>
    </source>
</evidence>